<accession>A0A7R7VKA9</accession>
<evidence type="ECO:0000313" key="1">
    <source>
        <dbReference type="EMBL" id="BCR85463.1"/>
    </source>
</evidence>
<dbReference type="GeneID" id="66979822"/>
<sequence>MLSRDIKYIQSSILQAARSMVGRQHSREGADFFSDLHNEISLFKGGRNYYSMLFSHWGHLIEKGDRDNIPSWSILVSETMRTKSPVKAPCNEVCDSHTCAAPGL</sequence>
<name>A0A7R7VKA9_ASPCH</name>
<keyword evidence="2" id="KW-1185">Reference proteome</keyword>
<dbReference type="Proteomes" id="UP000637239">
    <property type="component" value="Chromosome 2"/>
</dbReference>
<gene>
    <name evidence="1" type="ORF">ACHE_20921A</name>
</gene>
<dbReference type="AlphaFoldDB" id="A0A7R7VKA9"/>
<reference evidence="1" key="1">
    <citation type="submission" date="2021-01" db="EMBL/GenBank/DDBJ databases">
        <authorList>
            <consortium name="Aspergillus chevalieri M1 genome sequencing consortium"/>
            <person name="Kazuki M."/>
            <person name="Futagami T."/>
        </authorList>
    </citation>
    <scope>NUCLEOTIDE SEQUENCE</scope>
    <source>
        <strain evidence="1">M1</strain>
    </source>
</reference>
<protein>
    <submittedName>
        <fullName evidence="1">Uncharacterized protein</fullName>
    </submittedName>
</protein>
<dbReference type="EMBL" id="AP024417">
    <property type="protein sequence ID" value="BCR85463.1"/>
    <property type="molecule type" value="Genomic_DNA"/>
</dbReference>
<dbReference type="KEGG" id="ache:ACHE_20921A"/>
<organism evidence="1 2">
    <name type="scientific">Aspergillus chevalieri</name>
    <name type="common">Eurotium chevalieri</name>
    <dbReference type="NCBI Taxonomy" id="182096"/>
    <lineage>
        <taxon>Eukaryota</taxon>
        <taxon>Fungi</taxon>
        <taxon>Dikarya</taxon>
        <taxon>Ascomycota</taxon>
        <taxon>Pezizomycotina</taxon>
        <taxon>Eurotiomycetes</taxon>
        <taxon>Eurotiomycetidae</taxon>
        <taxon>Eurotiales</taxon>
        <taxon>Aspergillaceae</taxon>
        <taxon>Aspergillus</taxon>
        <taxon>Aspergillus subgen. Aspergillus</taxon>
    </lineage>
</organism>
<dbReference type="RefSeq" id="XP_043133985.1">
    <property type="nucleotide sequence ID" value="XM_043285277.1"/>
</dbReference>
<evidence type="ECO:0000313" key="2">
    <source>
        <dbReference type="Proteomes" id="UP000637239"/>
    </source>
</evidence>
<reference evidence="1" key="2">
    <citation type="submission" date="2021-02" db="EMBL/GenBank/DDBJ databases">
        <title>Aspergillus chevalieri M1 genome sequence.</title>
        <authorList>
            <person name="Kadooka C."/>
            <person name="Mori K."/>
            <person name="Futagami T."/>
        </authorList>
    </citation>
    <scope>NUCLEOTIDE SEQUENCE</scope>
    <source>
        <strain evidence="1">M1</strain>
    </source>
</reference>
<proteinExistence type="predicted"/>